<proteinExistence type="predicted"/>
<dbReference type="InterPro" id="IPR044668">
    <property type="entry name" value="PuuD-like"/>
</dbReference>
<dbReference type="Gene3D" id="3.40.50.880">
    <property type="match status" value="1"/>
</dbReference>
<dbReference type="PROSITE" id="PS51273">
    <property type="entry name" value="GATASE_TYPE_1"/>
    <property type="match status" value="1"/>
</dbReference>
<dbReference type="CDD" id="cd01745">
    <property type="entry name" value="GATase1_2"/>
    <property type="match status" value="1"/>
</dbReference>
<dbReference type="EMBL" id="VANU01000003">
    <property type="protein sequence ID" value="TLP38584.1"/>
    <property type="molecule type" value="Genomic_DNA"/>
</dbReference>
<dbReference type="Proteomes" id="UP000308901">
    <property type="component" value="Unassembled WGS sequence"/>
</dbReference>
<organism evidence="1 2">
    <name type="scientific">Arcobacter arenosus</name>
    <dbReference type="NCBI Taxonomy" id="2576037"/>
    <lineage>
        <taxon>Bacteria</taxon>
        <taxon>Pseudomonadati</taxon>
        <taxon>Campylobacterota</taxon>
        <taxon>Epsilonproteobacteria</taxon>
        <taxon>Campylobacterales</taxon>
        <taxon>Arcobacteraceae</taxon>
        <taxon>Arcobacter</taxon>
    </lineage>
</organism>
<dbReference type="InterPro" id="IPR029062">
    <property type="entry name" value="Class_I_gatase-like"/>
</dbReference>
<dbReference type="OrthoDB" id="9813383at2"/>
<name>A0A5R8Y2G8_9BACT</name>
<dbReference type="RefSeq" id="WP_138152579.1">
    <property type="nucleotide sequence ID" value="NZ_VANU01000003.1"/>
</dbReference>
<accession>A0A5R8Y2G8</accession>
<dbReference type="GO" id="GO:0005829">
    <property type="term" value="C:cytosol"/>
    <property type="evidence" value="ECO:0007669"/>
    <property type="project" value="TreeGrafter"/>
</dbReference>
<dbReference type="PANTHER" id="PTHR43235:SF1">
    <property type="entry name" value="GLUTAMINE AMIDOTRANSFERASE PB2B2.05-RELATED"/>
    <property type="match status" value="1"/>
</dbReference>
<evidence type="ECO:0000313" key="2">
    <source>
        <dbReference type="Proteomes" id="UP000308901"/>
    </source>
</evidence>
<dbReference type="Pfam" id="PF07722">
    <property type="entry name" value="Peptidase_C26"/>
    <property type="match status" value="1"/>
</dbReference>
<dbReference type="InterPro" id="IPR011697">
    <property type="entry name" value="Peptidase_C26"/>
</dbReference>
<keyword evidence="2" id="KW-1185">Reference proteome</keyword>
<gene>
    <name evidence="1" type="ORF">FDK22_08985</name>
</gene>
<sequence length="225" mass="25852">MAKPLVGICLPDKGNFFAYLFIKWNLKIQGASCVRLRPSKNNIDFKRLDGLILSGGNDIDPTLYGANKDAHNTELDKKRDAFELEIIDKAYKEELPILGICRGAQLINIYFEGNLYAKILDLDEYLIHQNSIFPIKEAKVKKNTDLHSAVKEDEIVINSIHNQAINKVGKDLEVSSKHESIIESVEKKDYPFLLALQWHPEYLVYLKEHRNIFKKFVKACIDYKS</sequence>
<dbReference type="PANTHER" id="PTHR43235">
    <property type="entry name" value="GLUTAMINE AMIDOTRANSFERASE PB2B2.05-RELATED"/>
    <property type="match status" value="1"/>
</dbReference>
<protein>
    <submittedName>
        <fullName evidence="1">Gamma-glutamyl-gamma-aminobutyrate hydrolase family protein</fullName>
    </submittedName>
</protein>
<reference evidence="1 2" key="1">
    <citation type="submission" date="2019-05" db="EMBL/GenBank/DDBJ databases">
        <title>Arcobacter sp. nov., isolated from sea sediment.</title>
        <authorList>
            <person name="Kim W."/>
        </authorList>
    </citation>
    <scope>NUCLEOTIDE SEQUENCE [LARGE SCALE GENOMIC DNA]</scope>
    <source>
        <strain evidence="1 2">CAU 1517</strain>
    </source>
</reference>
<comment type="caution">
    <text evidence="1">The sequence shown here is derived from an EMBL/GenBank/DDBJ whole genome shotgun (WGS) entry which is preliminary data.</text>
</comment>
<dbReference type="AlphaFoldDB" id="A0A5R8Y2G8"/>
<keyword evidence="1" id="KW-0378">Hydrolase</keyword>
<dbReference type="SUPFAM" id="SSF52317">
    <property type="entry name" value="Class I glutamine amidotransferase-like"/>
    <property type="match status" value="1"/>
</dbReference>
<dbReference type="GO" id="GO:0016811">
    <property type="term" value="F:hydrolase activity, acting on carbon-nitrogen (but not peptide) bonds, in linear amides"/>
    <property type="evidence" value="ECO:0007669"/>
    <property type="project" value="InterPro"/>
</dbReference>
<evidence type="ECO:0000313" key="1">
    <source>
        <dbReference type="EMBL" id="TLP38584.1"/>
    </source>
</evidence>